<dbReference type="EMBL" id="BMGM01000001">
    <property type="protein sequence ID" value="GGE24064.1"/>
    <property type="molecule type" value="Genomic_DNA"/>
</dbReference>
<comment type="caution">
    <text evidence="2">The sequence shown here is derived from an EMBL/GenBank/DDBJ whole genome shotgun (WGS) entry which is preliminary data.</text>
</comment>
<gene>
    <name evidence="2" type="ORF">GCM10010832_00950</name>
</gene>
<dbReference type="Gene3D" id="3.40.50.10320">
    <property type="entry name" value="LmbE-like"/>
    <property type="match status" value="1"/>
</dbReference>
<evidence type="ECO:0000256" key="1">
    <source>
        <dbReference type="SAM" id="SignalP"/>
    </source>
</evidence>
<feature type="chain" id="PRO_5047163494" evidence="1">
    <location>
        <begin position="19"/>
        <end position="831"/>
    </location>
</feature>
<dbReference type="Pfam" id="PF02585">
    <property type="entry name" value="PIG-L"/>
    <property type="match status" value="1"/>
</dbReference>
<evidence type="ECO:0000313" key="2">
    <source>
        <dbReference type="EMBL" id="GGE24064.1"/>
    </source>
</evidence>
<dbReference type="PANTHER" id="PTHR12993:SF11">
    <property type="entry name" value="N-ACETYLGLUCOSAMINYL-PHOSPHATIDYLINOSITOL DE-N-ACETYLASE"/>
    <property type="match status" value="1"/>
</dbReference>
<dbReference type="SUPFAM" id="SSF52317">
    <property type="entry name" value="Class I glutamine amidotransferase-like"/>
    <property type="match status" value="1"/>
</dbReference>
<dbReference type="PANTHER" id="PTHR12993">
    <property type="entry name" value="N-ACETYLGLUCOSAMINYL-PHOSPHATIDYLINOSITOL DE-N-ACETYLASE-RELATED"/>
    <property type="match status" value="1"/>
</dbReference>
<dbReference type="InterPro" id="IPR024078">
    <property type="entry name" value="LmbE-like_dom_sf"/>
</dbReference>
<proteinExistence type="predicted"/>
<evidence type="ECO:0000313" key="3">
    <source>
        <dbReference type="Proteomes" id="UP000599179"/>
    </source>
</evidence>
<keyword evidence="1" id="KW-0732">Signal</keyword>
<dbReference type="RefSeq" id="WP_188457115.1">
    <property type="nucleotide sequence ID" value="NZ_BMGM01000001.1"/>
</dbReference>
<dbReference type="Proteomes" id="UP000599179">
    <property type="component" value="Unassembled WGS sequence"/>
</dbReference>
<dbReference type="InterPro" id="IPR003737">
    <property type="entry name" value="GlcNAc_PI_deacetylase-related"/>
</dbReference>
<reference evidence="3" key="1">
    <citation type="journal article" date="2019" name="Int. J. Syst. Evol. Microbiol.">
        <title>The Global Catalogue of Microorganisms (GCM) 10K type strain sequencing project: providing services to taxonomists for standard genome sequencing and annotation.</title>
        <authorList>
            <consortium name="The Broad Institute Genomics Platform"/>
            <consortium name="The Broad Institute Genome Sequencing Center for Infectious Disease"/>
            <person name="Wu L."/>
            <person name="Ma J."/>
        </authorList>
    </citation>
    <scope>NUCLEOTIDE SEQUENCE [LARGE SCALE GENOMIC DNA]</scope>
    <source>
        <strain evidence="3">CGMCC 1.12931</strain>
    </source>
</reference>
<accession>A0ABQ1SDC8</accession>
<organism evidence="2 3">
    <name type="scientific">Psychroflexus planctonicus</name>
    <dbReference type="NCBI Taxonomy" id="1526575"/>
    <lineage>
        <taxon>Bacteria</taxon>
        <taxon>Pseudomonadati</taxon>
        <taxon>Bacteroidota</taxon>
        <taxon>Flavobacteriia</taxon>
        <taxon>Flavobacteriales</taxon>
        <taxon>Flavobacteriaceae</taxon>
        <taxon>Psychroflexus</taxon>
    </lineage>
</organism>
<sequence>MKRLCLAIFIFLIQFGFAQQPQKPSSVEVFEAIKKLNFFGNVMYVAAHPDDENTRLISYFAKHYHAHTTYISLTRGDGGQNLIGADLNEKLGLIRTQELLEARKIDGGHQLFTRAIDFGYSKNPDEALSTWNEEEVLADLVYAIRMNKPDIIVNRFDHRTPGTTHGHHTASAILAMQAFDLAGQKDAFPEQLNQVETWQPKAIYFNDSWFFYESKEAFQQADHQQHLALNIGEFYADIGLSNNEIAALSRSMHKSQGFGNTGTRGDEVEYIELLKGELPNTENLFAHIETSWARLNTKAASKIQKLLNKAEAEFDYQNPSSSLPKLIAAYQLLDKAEDSFWKARKLAELEDIIVACSGLFLEARTKTAYTNPGKKVQVFIEATNQSEANVQLKSVEVLDNKTNAINSISLLPNQKNEWKSEVLIPENQKLSNPFWLDNNPAKALYKVDELEHRNLPELENNLPVQFHIEIDGEPISITRNLIYKFNDPVDGEVYENFHTLPPVSLAFEKEIMVFSDQKPKQVHIEVQNYGSKEKFQINLETASGWKVEPNVFEVEFSNSNETKKLQFNITPPKNASEFHLKSTVKTSTGNYASKVELIDYPHIAQQSLIQPNKLKLIKLDVNTKGEKVAYIQGAGDNVAQAISELGYLVEEFSVDEISAEKLTSFDAVVVGIRAFNIYEDLAIKKEILFDYAKQGGNVIVQYNTSRGLKTEISPLPLQLSRNRVTDEYAEVQFLAAAHPVLNSPNQITSTDFENWVQERGLYFSDQWSPEFTPILGMQDPNEPVLEGSLLVAPHGKGYFTYTGLSFFRQLPAGVTGAYRLFANLLSLGNEE</sequence>
<feature type="signal peptide" evidence="1">
    <location>
        <begin position="1"/>
        <end position="18"/>
    </location>
</feature>
<dbReference type="InterPro" id="IPR029062">
    <property type="entry name" value="Class_I_gatase-like"/>
</dbReference>
<protein>
    <submittedName>
        <fullName evidence="2">PIG-L domain-containing protein</fullName>
    </submittedName>
</protein>
<keyword evidence="3" id="KW-1185">Reference proteome</keyword>
<dbReference type="SUPFAM" id="SSF102588">
    <property type="entry name" value="LmbE-like"/>
    <property type="match status" value="1"/>
</dbReference>
<name>A0ABQ1SDC8_9FLAO</name>